<organism evidence="1 2">
    <name type="scientific">Phycomyces blakesleeanus (strain ATCC 8743b / DSM 1359 / FGSC 10004 / NBRC 33097 / NRRL 1555)</name>
    <dbReference type="NCBI Taxonomy" id="763407"/>
    <lineage>
        <taxon>Eukaryota</taxon>
        <taxon>Fungi</taxon>
        <taxon>Fungi incertae sedis</taxon>
        <taxon>Mucoromycota</taxon>
        <taxon>Mucoromycotina</taxon>
        <taxon>Mucoromycetes</taxon>
        <taxon>Mucorales</taxon>
        <taxon>Phycomycetaceae</taxon>
        <taxon>Phycomyces</taxon>
    </lineage>
</organism>
<keyword evidence="2" id="KW-1185">Reference proteome</keyword>
<protein>
    <submittedName>
        <fullName evidence="1">Uncharacterized protein</fullName>
    </submittedName>
</protein>
<name>A0A162V266_PHYB8</name>
<dbReference type="OrthoDB" id="2283980at2759"/>
<dbReference type="AlphaFoldDB" id="A0A162V266"/>
<dbReference type="VEuPathDB" id="FungiDB:PHYBLDRAFT_139507"/>
<proteinExistence type="predicted"/>
<dbReference type="Proteomes" id="UP000077315">
    <property type="component" value="Unassembled WGS sequence"/>
</dbReference>
<gene>
    <name evidence="1" type="ORF">PHYBLDRAFT_139507</name>
</gene>
<evidence type="ECO:0000313" key="1">
    <source>
        <dbReference type="EMBL" id="OAD79472.1"/>
    </source>
</evidence>
<sequence>MTLDKFKYGLEFDTRQFSAENYKRFAEAIYKKNNVYSPIIGFVDGTMQKIACPNVNYEQSLAYNG</sequence>
<accession>A0A162V266</accession>
<dbReference type="EMBL" id="KV440972">
    <property type="protein sequence ID" value="OAD79472.1"/>
    <property type="molecule type" value="Genomic_DNA"/>
</dbReference>
<dbReference type="InParanoid" id="A0A162V266"/>
<dbReference type="GeneID" id="28991144"/>
<reference evidence="2" key="1">
    <citation type="submission" date="2015-06" db="EMBL/GenBank/DDBJ databases">
        <title>Expansion of signal transduction pathways in fungi by whole-genome duplication.</title>
        <authorList>
            <consortium name="DOE Joint Genome Institute"/>
            <person name="Corrochano L.M."/>
            <person name="Kuo A."/>
            <person name="Marcet-Houben M."/>
            <person name="Polaino S."/>
            <person name="Salamov A."/>
            <person name="Villalobos J.M."/>
            <person name="Alvarez M.I."/>
            <person name="Avalos J."/>
            <person name="Benito E.P."/>
            <person name="Benoit I."/>
            <person name="Burger G."/>
            <person name="Camino L.P."/>
            <person name="Canovas D."/>
            <person name="Cerda-Olmedo E."/>
            <person name="Cheng J.-F."/>
            <person name="Dominguez A."/>
            <person name="Elias M."/>
            <person name="Eslava A.P."/>
            <person name="Glaser F."/>
            <person name="Grimwood J."/>
            <person name="Gutierrez G."/>
            <person name="Heitman J."/>
            <person name="Henrissat B."/>
            <person name="Iturriaga E.A."/>
            <person name="Lang B.F."/>
            <person name="Lavin J.L."/>
            <person name="Lee S."/>
            <person name="Li W."/>
            <person name="Lindquist E."/>
            <person name="Lopez-Garcia S."/>
            <person name="Luque E.M."/>
            <person name="Marcos A.T."/>
            <person name="Martin J."/>
            <person name="McCluskey K."/>
            <person name="Medina H.R."/>
            <person name="Miralles-Duran A."/>
            <person name="Miyazaki A."/>
            <person name="Munoz-Torres E."/>
            <person name="Oguiza J.A."/>
            <person name="Ohm R."/>
            <person name="Olmedo M."/>
            <person name="Orejas M."/>
            <person name="Ortiz-Castellanos L."/>
            <person name="Pisabarro A.G."/>
            <person name="Rodriguez-Romero J."/>
            <person name="Ruiz-Herrera J."/>
            <person name="Ruiz-Vazquez R."/>
            <person name="Sanz C."/>
            <person name="Schackwitz W."/>
            <person name="Schmutz J."/>
            <person name="Shahriari M."/>
            <person name="Shelest E."/>
            <person name="Silva-Franco F."/>
            <person name="Soanes D."/>
            <person name="Syed K."/>
            <person name="Tagua V.G."/>
            <person name="Talbot N.J."/>
            <person name="Thon M."/>
            <person name="De vries R.P."/>
            <person name="Wiebenga A."/>
            <person name="Yadav J.S."/>
            <person name="Braun E.L."/>
            <person name="Baker S."/>
            <person name="Garre V."/>
            <person name="Horwitz B."/>
            <person name="Torres-Martinez S."/>
            <person name="Idnurm A."/>
            <person name="Herrera-Estrella A."/>
            <person name="Gabaldon T."/>
            <person name="Grigoriev I.V."/>
        </authorList>
    </citation>
    <scope>NUCLEOTIDE SEQUENCE [LARGE SCALE GENOMIC DNA]</scope>
    <source>
        <strain evidence="2">NRRL 1555(-)</strain>
    </source>
</reference>
<evidence type="ECO:0000313" key="2">
    <source>
        <dbReference type="Proteomes" id="UP000077315"/>
    </source>
</evidence>
<dbReference type="RefSeq" id="XP_018297512.1">
    <property type="nucleotide sequence ID" value="XM_018430238.1"/>
</dbReference>